<evidence type="ECO:0000313" key="3">
    <source>
        <dbReference type="EMBL" id="SES96928.1"/>
    </source>
</evidence>
<dbReference type="InterPro" id="IPR011060">
    <property type="entry name" value="RibuloseP-bd_barrel"/>
</dbReference>
<keyword evidence="4" id="KW-1185">Reference proteome</keyword>
<comment type="similarity">
    <text evidence="1 2">Belongs to the HisA/HisF family.</text>
</comment>
<reference evidence="4" key="1">
    <citation type="submission" date="2016-10" db="EMBL/GenBank/DDBJ databases">
        <authorList>
            <person name="Varghese N."/>
            <person name="Submissions S."/>
        </authorList>
    </citation>
    <scope>NUCLEOTIDE SEQUENCE [LARGE SCALE GENOMIC DNA]</scope>
    <source>
        <strain evidence="4">SLH 33</strain>
    </source>
</reference>
<sequence length="235" mass="25466">MFRTVFVFDVYNHNAVHAQGGDRRRYRPVHESSSICTTSDPVEIVRRLRPAEVYIADLNRLQGQGAPDTNFDVIRGVSEQTKVMLDAGISSFEDIMPVIDLADHPVLGTETASLDTISKVASQYPSRVNVSIDKKDGVILSSDPSMPNDPVEIIEMLNGLDINDVIFLDMDMVGTSAGFDAQFLSLIADVCEHDVLLGGGVRGLEDIGQLEDIGIKGALVATALHNGSIPVTMLQ</sequence>
<dbReference type="Gene3D" id="3.20.20.70">
    <property type="entry name" value="Aldolase class I"/>
    <property type="match status" value="1"/>
</dbReference>
<dbReference type="GO" id="GO:0003949">
    <property type="term" value="F:1-(5-phosphoribosyl)-5-[(5-phosphoribosylamino)methylideneamino]imidazole-4-carboxamide isomerase activity"/>
    <property type="evidence" value="ECO:0007669"/>
    <property type="project" value="InterPro"/>
</dbReference>
<dbReference type="AlphaFoldDB" id="A0A1I0AR84"/>
<dbReference type="InterPro" id="IPR013785">
    <property type="entry name" value="Aldolase_TIM"/>
</dbReference>
<dbReference type="Pfam" id="PF00977">
    <property type="entry name" value="His_biosynth"/>
    <property type="match status" value="1"/>
</dbReference>
<dbReference type="GO" id="GO:0000162">
    <property type="term" value="P:L-tryptophan biosynthetic process"/>
    <property type="evidence" value="ECO:0007669"/>
    <property type="project" value="TreeGrafter"/>
</dbReference>
<keyword evidence="2" id="KW-0028">Amino-acid biosynthesis</keyword>
<dbReference type="OrthoDB" id="146815at2157"/>
<name>A0A1I0AR84_9EURY</name>
<dbReference type="InterPro" id="IPR044524">
    <property type="entry name" value="Isoase_HisA-like"/>
</dbReference>
<dbReference type="GO" id="GO:0000105">
    <property type="term" value="P:L-histidine biosynthetic process"/>
    <property type="evidence" value="ECO:0007669"/>
    <property type="project" value="UniProtKB-KW"/>
</dbReference>
<evidence type="ECO:0000256" key="2">
    <source>
        <dbReference type="RuleBase" id="RU003657"/>
    </source>
</evidence>
<dbReference type="Proteomes" id="UP000243338">
    <property type="component" value="Unassembled WGS sequence"/>
</dbReference>
<gene>
    <name evidence="3" type="ORF">SAMN04488587_1775</name>
</gene>
<protein>
    <submittedName>
        <fullName evidence="3">Phosphoribosylformimino-5-aminoimidazole carboxamide ribotide isomerase</fullName>
    </submittedName>
</protein>
<dbReference type="InterPro" id="IPR006062">
    <property type="entry name" value="His_biosynth"/>
</dbReference>
<evidence type="ECO:0000256" key="1">
    <source>
        <dbReference type="ARBA" id="ARBA00009667"/>
    </source>
</evidence>
<dbReference type="CDD" id="cd04723">
    <property type="entry name" value="HisA_HisF"/>
    <property type="match status" value="1"/>
</dbReference>
<organism evidence="3 4">
    <name type="scientific">Methanococcoides vulcani</name>
    <dbReference type="NCBI Taxonomy" id="1353158"/>
    <lineage>
        <taxon>Archaea</taxon>
        <taxon>Methanobacteriati</taxon>
        <taxon>Methanobacteriota</taxon>
        <taxon>Stenosarchaea group</taxon>
        <taxon>Methanomicrobia</taxon>
        <taxon>Methanosarcinales</taxon>
        <taxon>Methanosarcinaceae</taxon>
        <taxon>Methanococcoides</taxon>
    </lineage>
</organism>
<evidence type="ECO:0000313" key="4">
    <source>
        <dbReference type="Proteomes" id="UP000243338"/>
    </source>
</evidence>
<dbReference type="STRING" id="1353158.SAMN04488587_1775"/>
<dbReference type="EMBL" id="FOHQ01000005">
    <property type="protein sequence ID" value="SES96928.1"/>
    <property type="molecule type" value="Genomic_DNA"/>
</dbReference>
<dbReference type="SUPFAM" id="SSF51366">
    <property type="entry name" value="Ribulose-phoshate binding barrel"/>
    <property type="match status" value="1"/>
</dbReference>
<keyword evidence="2" id="KW-0368">Histidine biosynthesis</keyword>
<accession>A0A1I0AR84</accession>
<keyword evidence="3" id="KW-0413">Isomerase</keyword>
<dbReference type="PANTHER" id="PTHR43090:SF2">
    <property type="entry name" value="1-(5-PHOSPHORIBOSYL)-5-[(5-PHOSPHORIBOSYLAMINO)METHYLIDENEAMINO] IMIDAZOLE-4-CARBOXAMIDE ISOMERASE"/>
    <property type="match status" value="1"/>
</dbReference>
<proteinExistence type="inferred from homology"/>
<dbReference type="PANTHER" id="PTHR43090">
    <property type="entry name" value="1-(5-PHOSPHORIBOSYL)-5-[(5-PHOSPHORIBOSYLAMINO)METHYLIDENEAMINO] IMIDAZOLE-4-CARBOXAMIDE ISOMERASE"/>
    <property type="match status" value="1"/>
</dbReference>
<dbReference type="GO" id="GO:0005737">
    <property type="term" value="C:cytoplasm"/>
    <property type="evidence" value="ECO:0007669"/>
    <property type="project" value="TreeGrafter"/>
</dbReference>